<protein>
    <submittedName>
        <fullName evidence="2">Uncharacterized protein</fullName>
    </submittedName>
</protein>
<gene>
    <name evidence="2" type="ORF">JR316_012989</name>
</gene>
<accession>A0A8H7XIG1</accession>
<comment type="caution">
    <text evidence="2">The sequence shown here is derived from an EMBL/GenBank/DDBJ whole genome shotgun (WGS) entry which is preliminary data.</text>
</comment>
<proteinExistence type="predicted"/>
<keyword evidence="1" id="KW-0732">Signal</keyword>
<organism evidence="2">
    <name type="scientific">Psilocybe cubensis</name>
    <name type="common">Psychedelic mushroom</name>
    <name type="synonym">Stropharia cubensis</name>
    <dbReference type="NCBI Taxonomy" id="181762"/>
    <lineage>
        <taxon>Eukaryota</taxon>
        <taxon>Fungi</taxon>
        <taxon>Dikarya</taxon>
        <taxon>Basidiomycota</taxon>
        <taxon>Agaricomycotina</taxon>
        <taxon>Agaricomycetes</taxon>
        <taxon>Agaricomycetidae</taxon>
        <taxon>Agaricales</taxon>
        <taxon>Agaricineae</taxon>
        <taxon>Strophariaceae</taxon>
        <taxon>Psilocybe</taxon>
    </lineage>
</organism>
<evidence type="ECO:0000256" key="1">
    <source>
        <dbReference type="SAM" id="SignalP"/>
    </source>
</evidence>
<dbReference type="AlphaFoldDB" id="A0A8H7XIG1"/>
<name>A0A8H7XIG1_PSICU</name>
<feature type="chain" id="PRO_5034477666" evidence="1">
    <location>
        <begin position="21"/>
        <end position="185"/>
    </location>
</feature>
<evidence type="ECO:0000313" key="2">
    <source>
        <dbReference type="EMBL" id="KAG5162070.1"/>
    </source>
</evidence>
<dbReference type="PANTHER" id="PTHR39603">
    <property type="entry name" value="CYANOVIRIN-N DOMAIN-CONTAINING PROTEIN"/>
    <property type="match status" value="1"/>
</dbReference>
<dbReference type="OrthoDB" id="2686356at2759"/>
<dbReference type="PANTHER" id="PTHR39603:SF1">
    <property type="entry name" value="CYANOVIRIN-N DOMAIN-CONTAINING PROTEIN"/>
    <property type="match status" value="1"/>
</dbReference>
<sequence>MLARPFVLCLVSSAITCVIAAPTTPTDADPSSSTDSEFPEVIPGPGMPSLESLGLTTADLYRNSTLKALSANHVELLITCEKGGLTVSQSSAQACVNYLTSLGTTDCMVPANGLSRFCSSGNANIWGTNVWGNGQDVHSWCSDVGITAQDIVSGCVITSGQVEGYGPAAQNSNLQVSVEAYDTVC</sequence>
<reference evidence="2" key="1">
    <citation type="submission" date="2021-02" db="EMBL/GenBank/DDBJ databases">
        <title>Psilocybe cubensis genome.</title>
        <authorList>
            <person name="Mckernan K.J."/>
            <person name="Crawford S."/>
            <person name="Trippe A."/>
            <person name="Kane L.T."/>
            <person name="Mclaughlin S."/>
        </authorList>
    </citation>
    <scope>NUCLEOTIDE SEQUENCE [LARGE SCALE GENOMIC DNA]</scope>
    <source>
        <strain evidence="2">MGC-MH-2018</strain>
    </source>
</reference>
<feature type="signal peptide" evidence="1">
    <location>
        <begin position="1"/>
        <end position="20"/>
    </location>
</feature>
<dbReference type="EMBL" id="JAFIQS010000021">
    <property type="protein sequence ID" value="KAG5162070.1"/>
    <property type="molecule type" value="Genomic_DNA"/>
</dbReference>